<organism evidence="3 4">
    <name type="scientific">Sediminivirga luteola</name>
    <dbReference type="NCBI Taxonomy" id="1774748"/>
    <lineage>
        <taxon>Bacteria</taxon>
        <taxon>Bacillati</taxon>
        <taxon>Actinomycetota</taxon>
        <taxon>Actinomycetes</taxon>
        <taxon>Micrococcales</taxon>
        <taxon>Brevibacteriaceae</taxon>
        <taxon>Sediminivirga</taxon>
    </lineage>
</organism>
<dbReference type="Gene3D" id="3.30.420.40">
    <property type="match status" value="1"/>
</dbReference>
<dbReference type="AlphaFoldDB" id="A0A8J2TZN1"/>
<reference evidence="3" key="2">
    <citation type="submission" date="2020-09" db="EMBL/GenBank/DDBJ databases">
        <authorList>
            <person name="Sun Q."/>
            <person name="Zhou Y."/>
        </authorList>
    </citation>
    <scope>NUCLEOTIDE SEQUENCE</scope>
    <source>
        <strain evidence="3">CGMCC 1.12785</strain>
    </source>
</reference>
<dbReference type="Proteomes" id="UP000616114">
    <property type="component" value="Unassembled WGS sequence"/>
</dbReference>
<evidence type="ECO:0000259" key="2">
    <source>
        <dbReference type="Pfam" id="PF05378"/>
    </source>
</evidence>
<dbReference type="EMBL" id="BMFY01000011">
    <property type="protein sequence ID" value="GGA20845.1"/>
    <property type="molecule type" value="Genomic_DNA"/>
</dbReference>
<dbReference type="Pfam" id="PF01968">
    <property type="entry name" value="Hydantoinase_A"/>
    <property type="match status" value="1"/>
</dbReference>
<protein>
    <submittedName>
        <fullName evidence="3">Hydantoinase subunit beta</fullName>
    </submittedName>
</protein>
<proteinExistence type="predicted"/>
<dbReference type="GO" id="GO:0016787">
    <property type="term" value="F:hydrolase activity"/>
    <property type="evidence" value="ECO:0007669"/>
    <property type="project" value="InterPro"/>
</dbReference>
<dbReference type="InterPro" id="IPR043129">
    <property type="entry name" value="ATPase_NBD"/>
</dbReference>
<dbReference type="SUPFAM" id="SSF53067">
    <property type="entry name" value="Actin-like ATPase domain"/>
    <property type="match status" value="1"/>
</dbReference>
<accession>A0A8J2TZN1</accession>
<evidence type="ECO:0000313" key="4">
    <source>
        <dbReference type="Proteomes" id="UP000616114"/>
    </source>
</evidence>
<evidence type="ECO:0000313" key="3">
    <source>
        <dbReference type="EMBL" id="GGA20845.1"/>
    </source>
</evidence>
<dbReference type="RefSeq" id="WP_188551219.1">
    <property type="nucleotide sequence ID" value="NZ_BMFY01000011.1"/>
</dbReference>
<keyword evidence="4" id="KW-1185">Reference proteome</keyword>
<feature type="domain" description="Hydantoinase/oxoprolinase N-terminal" evidence="2">
    <location>
        <begin position="7"/>
        <end position="176"/>
    </location>
</feature>
<feature type="domain" description="Hydantoinase A/oxoprolinase" evidence="1">
    <location>
        <begin position="195"/>
        <end position="364"/>
    </location>
</feature>
<dbReference type="PANTHER" id="PTHR11365:SF10">
    <property type="entry name" value="HYDANTOINASE_OXOPROLINASE"/>
    <property type="match status" value="1"/>
</dbReference>
<evidence type="ECO:0000259" key="1">
    <source>
        <dbReference type="Pfam" id="PF01968"/>
    </source>
</evidence>
<sequence>MSTGGYRLGIDVGGTNTDAALLDEDLRVVGSVKTPTTADTGEGVERAIDLLLERTGCPPEAIAHAMLGTTHCTNAIVQRRGLGRVGVIRLGAPATTSVPPLEGWPGELRTAVEGGSAMLPGGHEIDGRPITEFDPAALARTCERLRGEVDAVAITGVFSPVVPEQERQAARIAAELLGVPVSVSAEIGAVGLLERENATILNAALRSTLDSMSRGFSRALQARGVTAQIWFGQNDGTLMSLDYARRFPVLTIGCGPTNSIRGAAHLSRMTDGLVMDIGGTTTDIGVLTGGFPRQSAQAVDIGGIRTNFRMPDVLATGLGGGSVVHGSGRDLQVGPGSVGYRITSAALAFGGETLTATDVALASGWAQIPGTRPVTLDAATLEAARERIRAGLEDAVDRMKPDAAPIDVVLVGGGALIAPPELDGVARLVRPEHAGAANAIGAALGDIAGQAEQTFQLTETPHREAVARAGAVATERAVAAGARPGTVRIAAIEEVPLAYSAGGAVTIRARAVGSL</sequence>
<reference evidence="3" key="1">
    <citation type="journal article" date="2014" name="Int. J. Syst. Evol. Microbiol.">
        <title>Complete genome sequence of Corynebacterium casei LMG S-19264T (=DSM 44701T), isolated from a smear-ripened cheese.</title>
        <authorList>
            <consortium name="US DOE Joint Genome Institute (JGI-PGF)"/>
            <person name="Walter F."/>
            <person name="Albersmeier A."/>
            <person name="Kalinowski J."/>
            <person name="Ruckert C."/>
        </authorList>
    </citation>
    <scope>NUCLEOTIDE SEQUENCE</scope>
    <source>
        <strain evidence="3">CGMCC 1.12785</strain>
    </source>
</reference>
<dbReference type="Pfam" id="PF05378">
    <property type="entry name" value="Hydant_A_N"/>
    <property type="match status" value="1"/>
</dbReference>
<dbReference type="InterPro" id="IPR008040">
    <property type="entry name" value="Hydant_A_N"/>
</dbReference>
<dbReference type="InterPro" id="IPR002821">
    <property type="entry name" value="Hydantoinase_A"/>
</dbReference>
<dbReference type="InterPro" id="IPR045079">
    <property type="entry name" value="Oxoprolinase-like"/>
</dbReference>
<comment type="caution">
    <text evidence="3">The sequence shown here is derived from an EMBL/GenBank/DDBJ whole genome shotgun (WGS) entry which is preliminary data.</text>
</comment>
<gene>
    <name evidence="3" type="ORF">GCM10011333_24920</name>
</gene>
<dbReference type="PANTHER" id="PTHR11365">
    <property type="entry name" value="5-OXOPROLINASE RELATED"/>
    <property type="match status" value="1"/>
</dbReference>
<name>A0A8J2TZN1_9MICO</name>